<proteinExistence type="predicted"/>
<dbReference type="Gene3D" id="1.25.40.20">
    <property type="entry name" value="Ankyrin repeat-containing domain"/>
    <property type="match status" value="1"/>
</dbReference>
<reference evidence="1 2" key="1">
    <citation type="journal article" date="2015" name="Genome Biol. Evol.">
        <title>Comparative Genomics of a Bacterivorous Green Alga Reveals Evolutionary Causalities and Consequences of Phago-Mixotrophic Mode of Nutrition.</title>
        <authorList>
            <person name="Burns J.A."/>
            <person name="Paasch A."/>
            <person name="Narechania A."/>
            <person name="Kim E."/>
        </authorList>
    </citation>
    <scope>NUCLEOTIDE SEQUENCE [LARGE SCALE GENOMIC DNA]</scope>
    <source>
        <strain evidence="1 2">PLY_AMNH</strain>
    </source>
</reference>
<evidence type="ECO:0000313" key="1">
    <source>
        <dbReference type="EMBL" id="KAK3285887.1"/>
    </source>
</evidence>
<dbReference type="AlphaFoldDB" id="A0AAE0LHZ1"/>
<organism evidence="1 2">
    <name type="scientific">Cymbomonas tetramitiformis</name>
    <dbReference type="NCBI Taxonomy" id="36881"/>
    <lineage>
        <taxon>Eukaryota</taxon>
        <taxon>Viridiplantae</taxon>
        <taxon>Chlorophyta</taxon>
        <taxon>Pyramimonadophyceae</taxon>
        <taxon>Pyramimonadales</taxon>
        <taxon>Pyramimonadaceae</taxon>
        <taxon>Cymbomonas</taxon>
    </lineage>
</organism>
<dbReference type="InterPro" id="IPR036770">
    <property type="entry name" value="Ankyrin_rpt-contain_sf"/>
</dbReference>
<accession>A0AAE0LHZ1</accession>
<dbReference type="EMBL" id="LGRX02001585">
    <property type="protein sequence ID" value="KAK3285887.1"/>
    <property type="molecule type" value="Genomic_DNA"/>
</dbReference>
<evidence type="ECO:0000313" key="2">
    <source>
        <dbReference type="Proteomes" id="UP001190700"/>
    </source>
</evidence>
<sequence>MWKRAQSDPKLVKEIVNYQDRWEFTNLMELVKWDVDLEDVELVSELIAAGADVNAASEEGERVLNWAVLGEDGSPEDPKELIIKMLAENGTTLGPGYGYTERLDPYQK</sequence>
<evidence type="ECO:0008006" key="3">
    <source>
        <dbReference type="Google" id="ProtNLM"/>
    </source>
</evidence>
<comment type="caution">
    <text evidence="1">The sequence shown here is derived from an EMBL/GenBank/DDBJ whole genome shotgun (WGS) entry which is preliminary data.</text>
</comment>
<dbReference type="SUPFAM" id="SSF48403">
    <property type="entry name" value="Ankyrin repeat"/>
    <property type="match status" value="1"/>
</dbReference>
<keyword evidence="2" id="KW-1185">Reference proteome</keyword>
<protein>
    <recommendedName>
        <fullName evidence="3">Ankyrin repeat domain-containing protein</fullName>
    </recommendedName>
</protein>
<dbReference type="Proteomes" id="UP001190700">
    <property type="component" value="Unassembled WGS sequence"/>
</dbReference>
<name>A0AAE0LHZ1_9CHLO</name>
<gene>
    <name evidence="1" type="ORF">CYMTET_6525</name>
</gene>